<keyword evidence="1" id="KW-0812">Transmembrane</keyword>
<comment type="caution">
    <text evidence="2">The sequence shown here is derived from an EMBL/GenBank/DDBJ whole genome shotgun (WGS) entry which is preliminary data.</text>
</comment>
<keyword evidence="1" id="KW-1133">Transmembrane helix</keyword>
<dbReference type="Pfam" id="PF10825">
    <property type="entry name" value="DUF2752"/>
    <property type="match status" value="1"/>
</dbReference>
<feature type="transmembrane region" description="Helical" evidence="1">
    <location>
        <begin position="77"/>
        <end position="96"/>
    </location>
</feature>
<dbReference type="Proteomes" id="UP000295345">
    <property type="component" value="Unassembled WGS sequence"/>
</dbReference>
<dbReference type="EMBL" id="SMKI01000145">
    <property type="protein sequence ID" value="TDC74500.1"/>
    <property type="molecule type" value="Genomic_DNA"/>
</dbReference>
<accession>A0A4R4TBB0</accession>
<name>A0A4R4TBB0_9ACTN</name>
<keyword evidence="1" id="KW-0472">Membrane</keyword>
<gene>
    <name evidence="2" type="ORF">E1283_15560</name>
</gene>
<organism evidence="2 3">
    <name type="scientific">Streptomyces hainanensis</name>
    <dbReference type="NCBI Taxonomy" id="402648"/>
    <lineage>
        <taxon>Bacteria</taxon>
        <taxon>Bacillati</taxon>
        <taxon>Actinomycetota</taxon>
        <taxon>Actinomycetes</taxon>
        <taxon>Kitasatosporales</taxon>
        <taxon>Streptomycetaceae</taxon>
        <taxon>Streptomyces</taxon>
    </lineage>
</organism>
<evidence type="ECO:0000313" key="3">
    <source>
        <dbReference type="Proteomes" id="UP000295345"/>
    </source>
</evidence>
<reference evidence="2 3" key="1">
    <citation type="submission" date="2019-03" db="EMBL/GenBank/DDBJ databases">
        <title>Draft genome sequences of novel Actinobacteria.</title>
        <authorList>
            <person name="Sahin N."/>
            <person name="Ay H."/>
            <person name="Saygin H."/>
        </authorList>
    </citation>
    <scope>NUCLEOTIDE SEQUENCE [LARGE SCALE GENOMIC DNA]</scope>
    <source>
        <strain evidence="2 3">DSM 41900</strain>
    </source>
</reference>
<dbReference type="OrthoDB" id="5966662at2"/>
<keyword evidence="3" id="KW-1185">Reference proteome</keyword>
<feature type="transmembrane region" description="Helical" evidence="1">
    <location>
        <begin position="108"/>
        <end position="126"/>
    </location>
</feature>
<dbReference type="RefSeq" id="WP_132818633.1">
    <property type="nucleotide sequence ID" value="NZ_SMKI01000145.1"/>
</dbReference>
<proteinExistence type="predicted"/>
<dbReference type="InterPro" id="IPR021215">
    <property type="entry name" value="DUF2752"/>
</dbReference>
<evidence type="ECO:0000313" key="2">
    <source>
        <dbReference type="EMBL" id="TDC74500.1"/>
    </source>
</evidence>
<feature type="transmembrane region" description="Helical" evidence="1">
    <location>
        <begin position="9"/>
        <end position="28"/>
    </location>
</feature>
<sequence length="131" mass="13646">MPSLLRREAVPPLAVLAGGLAGAGYLLVADPHEGGGPPLPRCPVNWATGLLCPACGGTRMAYDLLHGDLVGAVHDNAALLLLGVPLAGWLTGRWLLDGLRGRRYRPRFGPWGVATVLGVAGAWTLLRNLVG</sequence>
<protein>
    <submittedName>
        <fullName evidence="2">DUF2752 domain-containing protein</fullName>
    </submittedName>
</protein>
<dbReference type="AlphaFoldDB" id="A0A4R4TBB0"/>
<evidence type="ECO:0000256" key="1">
    <source>
        <dbReference type="SAM" id="Phobius"/>
    </source>
</evidence>